<dbReference type="OrthoDB" id="20524at2759"/>
<keyword evidence="4 8" id="KW-0418">Kinase</keyword>
<evidence type="ECO:0000313" key="9">
    <source>
        <dbReference type="Proteomes" id="UP000034350"/>
    </source>
</evidence>
<dbReference type="SMART" id="SM00220">
    <property type="entry name" value="S_TKc"/>
    <property type="match status" value="1"/>
</dbReference>
<dbReference type="GeneID" id="36320500"/>
<dbReference type="Proteomes" id="UP000034350">
    <property type="component" value="Unassembled WGS sequence"/>
</dbReference>
<dbReference type="RefSeq" id="XP_024332075.1">
    <property type="nucleotide sequence ID" value="XM_024475554.1"/>
</dbReference>
<keyword evidence="3 6" id="KW-0547">Nucleotide-binding</keyword>
<evidence type="ECO:0000259" key="7">
    <source>
        <dbReference type="PROSITE" id="PS50011"/>
    </source>
</evidence>
<keyword evidence="1" id="KW-0723">Serine/threonine-protein kinase</keyword>
<dbReference type="InterPro" id="IPR008271">
    <property type="entry name" value="Ser/Thr_kinase_AS"/>
</dbReference>
<evidence type="ECO:0000256" key="6">
    <source>
        <dbReference type="PROSITE-ProRule" id="PRU10141"/>
    </source>
</evidence>
<dbReference type="GO" id="GO:0007094">
    <property type="term" value="P:mitotic spindle assembly checkpoint signaling"/>
    <property type="evidence" value="ECO:0007669"/>
    <property type="project" value="TreeGrafter"/>
</dbReference>
<dbReference type="PROSITE" id="PS00108">
    <property type="entry name" value="PROTEIN_KINASE_ST"/>
    <property type="match status" value="1"/>
</dbReference>
<evidence type="ECO:0000256" key="2">
    <source>
        <dbReference type="ARBA" id="ARBA00022679"/>
    </source>
</evidence>
<dbReference type="GO" id="GO:0033316">
    <property type="term" value="P:meiotic spindle assembly checkpoint signaling"/>
    <property type="evidence" value="ECO:0007669"/>
    <property type="project" value="TreeGrafter"/>
</dbReference>
<reference evidence="8 9" key="1">
    <citation type="journal article" date="2015" name="Environ. Microbiol.">
        <title>Genome analyses suggest the presence of polyploidy and recent human-driven expansions in eight global populations of the honeybee pathogen Nosema ceranae.</title>
        <authorList>
            <person name="Pelin A."/>
            <person name="Selman M."/>
            <person name="Aris-Brosou S."/>
            <person name="Farinelli L."/>
            <person name="Corradi N."/>
        </authorList>
    </citation>
    <scope>NUCLEOTIDE SEQUENCE [LARGE SCALE GENOMIC DNA]</scope>
    <source>
        <strain evidence="8 9">PA08 1199</strain>
    </source>
</reference>
<dbReference type="GO" id="GO:0034501">
    <property type="term" value="P:protein localization to kinetochore"/>
    <property type="evidence" value="ECO:0007669"/>
    <property type="project" value="TreeGrafter"/>
</dbReference>
<comment type="caution">
    <text evidence="8">The sequence shown here is derived from an EMBL/GenBank/DDBJ whole genome shotgun (WGS) entry which is preliminary data.</text>
</comment>
<dbReference type="OMA" id="KVINIEM"/>
<evidence type="ECO:0000313" key="8">
    <source>
        <dbReference type="EMBL" id="KKO76333.1"/>
    </source>
</evidence>
<evidence type="ECO:0000256" key="4">
    <source>
        <dbReference type="ARBA" id="ARBA00022777"/>
    </source>
</evidence>
<dbReference type="VEuPathDB" id="MicrosporidiaDB:AAJ76_400081465"/>
<gene>
    <name evidence="8" type="ORF">AAJ76_400081465</name>
</gene>
<evidence type="ECO:0000256" key="1">
    <source>
        <dbReference type="ARBA" id="ARBA00022527"/>
    </source>
</evidence>
<dbReference type="PROSITE" id="PS50011">
    <property type="entry name" value="PROTEIN_KINASE_DOM"/>
    <property type="match status" value="1"/>
</dbReference>
<dbReference type="Gene3D" id="1.10.510.10">
    <property type="entry name" value="Transferase(Phosphotransferase) domain 1"/>
    <property type="match status" value="1"/>
</dbReference>
<dbReference type="GO" id="GO:0005524">
    <property type="term" value="F:ATP binding"/>
    <property type="evidence" value="ECO:0007669"/>
    <property type="project" value="UniProtKB-UniRule"/>
</dbReference>
<dbReference type="Gene3D" id="3.30.200.20">
    <property type="entry name" value="Phosphorylase Kinase, domain 1"/>
    <property type="match status" value="1"/>
</dbReference>
<protein>
    <submittedName>
        <fullName evidence="8">Mps1-like thr tyr dual specificity protein kinase</fullName>
    </submittedName>
</protein>
<dbReference type="PANTHER" id="PTHR22974:SF21">
    <property type="entry name" value="DUAL SPECIFICITY PROTEIN KINASE TTK"/>
    <property type="match status" value="1"/>
</dbReference>
<dbReference type="SUPFAM" id="SSF56112">
    <property type="entry name" value="Protein kinase-like (PK-like)"/>
    <property type="match status" value="1"/>
</dbReference>
<name>A0A0F9WU51_9MICR</name>
<feature type="domain" description="Protein kinase" evidence="7">
    <location>
        <begin position="293"/>
        <end position="544"/>
    </location>
</feature>
<dbReference type="GO" id="GO:0005634">
    <property type="term" value="C:nucleus"/>
    <property type="evidence" value="ECO:0007669"/>
    <property type="project" value="TreeGrafter"/>
</dbReference>
<dbReference type="Pfam" id="PF00069">
    <property type="entry name" value="Pkinase"/>
    <property type="match status" value="1"/>
</dbReference>
<dbReference type="InterPro" id="IPR011009">
    <property type="entry name" value="Kinase-like_dom_sf"/>
</dbReference>
<organism evidence="8 9">
    <name type="scientific">Vairimorpha ceranae</name>
    <dbReference type="NCBI Taxonomy" id="40302"/>
    <lineage>
        <taxon>Eukaryota</taxon>
        <taxon>Fungi</taxon>
        <taxon>Fungi incertae sedis</taxon>
        <taxon>Microsporidia</taxon>
        <taxon>Nosematidae</taxon>
        <taxon>Vairimorpha</taxon>
    </lineage>
</organism>
<dbReference type="VEuPathDB" id="MicrosporidiaDB:NCER_102027"/>
<proteinExistence type="predicted"/>
<keyword evidence="5 6" id="KW-0067">ATP-binding</keyword>
<dbReference type="GO" id="GO:0004712">
    <property type="term" value="F:protein serine/threonine/tyrosine kinase activity"/>
    <property type="evidence" value="ECO:0007669"/>
    <property type="project" value="TreeGrafter"/>
</dbReference>
<dbReference type="GO" id="GO:0000776">
    <property type="term" value="C:kinetochore"/>
    <property type="evidence" value="ECO:0007669"/>
    <property type="project" value="TreeGrafter"/>
</dbReference>
<dbReference type="PANTHER" id="PTHR22974">
    <property type="entry name" value="MIXED LINEAGE PROTEIN KINASE"/>
    <property type="match status" value="1"/>
</dbReference>
<dbReference type="PROSITE" id="PS00107">
    <property type="entry name" value="PROTEIN_KINASE_ATP"/>
    <property type="match status" value="1"/>
</dbReference>
<sequence length="549" mass="64862">MESLFTSLDLYNYVMDKLKQPISLSLKLSLLFKSIQKDFLVDKYMVVIFLNYIRCLINLQSDDILLIFKTSKLKYFKYWCFWREYLSYIISVGEKIDKIIDEGIKFLNVKEFKDKQKILDFLLQIKEDKDRQKYIYNWTSEWMTIENIDESCNVKEESGLIIAKCAFENSKDVQFTDHLYSPAYKKSHKSFPNTPITDDVNKYSYKDGIIDCNKVIKCKIEDITLGEDTNLFKMGLKSSNNDKLEIKNYKEDNKVVEVDFKHENEQINKENLKNTNYRKNKEQEFFTLNGKKLLKINIIGKGGSSKVYKVFYESEFYALKVINIEMDSTLKNLLLEEIDLLKKLQSVDGIIKMIDYEILTDNIYILLEYGETVLNQFMKSDKKDIFLHSNRVKYIWQEILLIVLNIHDQRIIHGDLKPANFVFVKNKLKIIDFGISKALNSNTTRLDLDMVCGTLNYCAPELFFENRKRRSSDVWSLGIILYELWYGKTPLDAYKTYLEKKENIVNIRKNLKLTSKVDLVIYMCLNEDCRQRPTVKDLLKDKFICNSLD</sequence>
<dbReference type="VEuPathDB" id="MicrosporidiaDB:G9O61_00g007100"/>
<dbReference type="GO" id="GO:0007059">
    <property type="term" value="P:chromosome segregation"/>
    <property type="evidence" value="ECO:0007669"/>
    <property type="project" value="TreeGrafter"/>
</dbReference>
<dbReference type="GO" id="GO:0004674">
    <property type="term" value="F:protein serine/threonine kinase activity"/>
    <property type="evidence" value="ECO:0007669"/>
    <property type="project" value="UniProtKB-KW"/>
</dbReference>
<evidence type="ECO:0000256" key="5">
    <source>
        <dbReference type="ARBA" id="ARBA00022840"/>
    </source>
</evidence>
<feature type="binding site" evidence="6">
    <location>
        <position position="320"/>
    </location>
    <ligand>
        <name>ATP</name>
        <dbReference type="ChEBI" id="CHEBI:30616"/>
    </ligand>
</feature>
<dbReference type="InterPro" id="IPR017441">
    <property type="entry name" value="Protein_kinase_ATP_BS"/>
</dbReference>
<dbReference type="FunFam" id="3.30.200.20:FF:000131">
    <property type="entry name" value="Dual specificity protein kinase TTK"/>
    <property type="match status" value="1"/>
</dbReference>
<dbReference type="AlphaFoldDB" id="A0A0F9WU51"/>
<keyword evidence="9" id="KW-1185">Reference proteome</keyword>
<dbReference type="InterPro" id="IPR000719">
    <property type="entry name" value="Prot_kinase_dom"/>
</dbReference>
<accession>A0A0F9WU51</accession>
<evidence type="ECO:0000256" key="3">
    <source>
        <dbReference type="ARBA" id="ARBA00022741"/>
    </source>
</evidence>
<dbReference type="EMBL" id="JPQZ01000004">
    <property type="protein sequence ID" value="KKO76333.1"/>
    <property type="molecule type" value="Genomic_DNA"/>
</dbReference>
<keyword evidence="2" id="KW-0808">Transferase</keyword>